<evidence type="ECO:0000256" key="1">
    <source>
        <dbReference type="SAM" id="MobiDB-lite"/>
    </source>
</evidence>
<name>A0A9W6N252_9HYPH</name>
<evidence type="ECO:0000256" key="2">
    <source>
        <dbReference type="SAM" id="SignalP"/>
    </source>
</evidence>
<protein>
    <recommendedName>
        <fullName evidence="5">UrcA family protein</fullName>
    </recommendedName>
</protein>
<keyword evidence="2" id="KW-0732">Signal</keyword>
<feature type="compositionally biased region" description="Basic and acidic residues" evidence="1">
    <location>
        <begin position="88"/>
        <end position="98"/>
    </location>
</feature>
<keyword evidence="4" id="KW-1185">Reference proteome</keyword>
<reference evidence="3" key="1">
    <citation type="journal article" date="2014" name="Int. J. Syst. Evol. Microbiol.">
        <title>Complete genome sequence of Corynebacterium casei LMG S-19264T (=DSM 44701T), isolated from a smear-ripened cheese.</title>
        <authorList>
            <consortium name="US DOE Joint Genome Institute (JGI-PGF)"/>
            <person name="Walter F."/>
            <person name="Albersmeier A."/>
            <person name="Kalinowski J."/>
            <person name="Ruckert C."/>
        </authorList>
    </citation>
    <scope>NUCLEOTIDE SEQUENCE</scope>
    <source>
        <strain evidence="3">VKM B-2555</strain>
    </source>
</reference>
<feature type="chain" id="PRO_5040947764" description="UrcA family protein" evidence="2">
    <location>
        <begin position="27"/>
        <end position="109"/>
    </location>
</feature>
<dbReference type="RefSeq" id="WP_271202863.1">
    <property type="nucleotide sequence ID" value="NZ_BSFK01000003.1"/>
</dbReference>
<feature type="signal peptide" evidence="2">
    <location>
        <begin position="1"/>
        <end position="26"/>
    </location>
</feature>
<dbReference type="AlphaFoldDB" id="A0A9W6N252"/>
<feature type="region of interest" description="Disordered" evidence="1">
    <location>
        <begin position="88"/>
        <end position="109"/>
    </location>
</feature>
<organism evidence="3 4">
    <name type="scientific">Methylopila jiangsuensis</name>
    <dbReference type="NCBI Taxonomy" id="586230"/>
    <lineage>
        <taxon>Bacteria</taxon>
        <taxon>Pseudomonadati</taxon>
        <taxon>Pseudomonadota</taxon>
        <taxon>Alphaproteobacteria</taxon>
        <taxon>Hyphomicrobiales</taxon>
        <taxon>Methylopilaceae</taxon>
        <taxon>Methylopila</taxon>
    </lineage>
</organism>
<evidence type="ECO:0000313" key="4">
    <source>
        <dbReference type="Proteomes" id="UP001143364"/>
    </source>
</evidence>
<dbReference type="Proteomes" id="UP001143364">
    <property type="component" value="Unassembled WGS sequence"/>
</dbReference>
<sequence>MRRFIAPLGLAFGVAMAAFAAAPASAAPVTRSVLTVTDAAAPAACRTVERRVRSNGVTRITRTRECTRPRVVERRVYRDDRRVYRDDRRHYRAYDRPRHQQPGLTINVR</sequence>
<evidence type="ECO:0008006" key="5">
    <source>
        <dbReference type="Google" id="ProtNLM"/>
    </source>
</evidence>
<proteinExistence type="predicted"/>
<comment type="caution">
    <text evidence="3">The sequence shown here is derived from an EMBL/GenBank/DDBJ whole genome shotgun (WGS) entry which is preliminary data.</text>
</comment>
<accession>A0A9W6N252</accession>
<gene>
    <name evidence="3" type="ORF">GCM10008171_01280</name>
</gene>
<evidence type="ECO:0000313" key="3">
    <source>
        <dbReference type="EMBL" id="GLK74875.1"/>
    </source>
</evidence>
<dbReference type="EMBL" id="BSFK01000003">
    <property type="protein sequence ID" value="GLK74875.1"/>
    <property type="molecule type" value="Genomic_DNA"/>
</dbReference>
<reference evidence="3" key="2">
    <citation type="submission" date="2023-01" db="EMBL/GenBank/DDBJ databases">
        <authorList>
            <person name="Sun Q."/>
            <person name="Evtushenko L."/>
        </authorList>
    </citation>
    <scope>NUCLEOTIDE SEQUENCE</scope>
    <source>
        <strain evidence="3">VKM B-2555</strain>
    </source>
</reference>